<protein>
    <submittedName>
        <fullName evidence="2">Uncharacterized protein</fullName>
    </submittedName>
</protein>
<dbReference type="AlphaFoldDB" id="A0A922LZ11"/>
<name>A0A922LZ11_SCHHA</name>
<dbReference type="RefSeq" id="XP_051075126.1">
    <property type="nucleotide sequence ID" value="XM_051209666.1"/>
</dbReference>
<reference evidence="2" key="4">
    <citation type="journal article" date="2022" name="PLoS Pathog.">
        <title>Chromosome-level genome of Schistosoma haematobium underpins genome-wide explorations of molecular variation.</title>
        <authorList>
            <person name="Stroehlein A.J."/>
            <person name="Korhonen P.K."/>
            <person name="Lee V.V."/>
            <person name="Ralph S.A."/>
            <person name="Mentink-Kane M."/>
            <person name="You H."/>
            <person name="McManus D.P."/>
            <person name="Tchuente L.T."/>
            <person name="Stothard J.R."/>
            <person name="Kaur P."/>
            <person name="Dudchenko O."/>
            <person name="Aiden E.L."/>
            <person name="Yang B."/>
            <person name="Yang H."/>
            <person name="Emery A.M."/>
            <person name="Webster B.L."/>
            <person name="Brindley P.J."/>
            <person name="Rollinson D."/>
            <person name="Chang B.C.H."/>
            <person name="Gasser R.B."/>
            <person name="Young N.D."/>
        </authorList>
    </citation>
    <scope>NUCLEOTIDE SEQUENCE</scope>
</reference>
<dbReference type="GeneID" id="24591327"/>
<feature type="compositionally biased region" description="Basic and acidic residues" evidence="1">
    <location>
        <begin position="584"/>
        <end position="593"/>
    </location>
</feature>
<dbReference type="EMBL" id="AMPZ03000001">
    <property type="protein sequence ID" value="KAH9596421.1"/>
    <property type="molecule type" value="Genomic_DNA"/>
</dbReference>
<feature type="compositionally biased region" description="Acidic residues" evidence="1">
    <location>
        <begin position="569"/>
        <end position="583"/>
    </location>
</feature>
<evidence type="ECO:0000313" key="2">
    <source>
        <dbReference type="EMBL" id="KAH9596421.1"/>
    </source>
</evidence>
<reference evidence="2" key="2">
    <citation type="journal article" date="2019" name="Gigascience">
        <title>High-quality Schistosoma haematobium genome achieved by single-molecule and long-range sequencing.</title>
        <authorList>
            <person name="Stroehlein A.J."/>
            <person name="Korhonen P.K."/>
            <person name="Chong T.M."/>
            <person name="Lim Y.L."/>
            <person name="Chan K.G."/>
            <person name="Webster B."/>
            <person name="Rollinson D."/>
            <person name="Brindley P.J."/>
            <person name="Gasser R.B."/>
            <person name="Young N.D."/>
        </authorList>
    </citation>
    <scope>NUCLEOTIDE SEQUENCE</scope>
</reference>
<feature type="region of interest" description="Disordered" evidence="1">
    <location>
        <begin position="568"/>
        <end position="614"/>
    </location>
</feature>
<keyword evidence="3" id="KW-1185">Reference proteome</keyword>
<sequence length="644" mass="73217">MAFSTFNVIKTNDVTVLDDENNKYEGKSVIIQYPGYRILIIDTGLLERHRKPNILSTIDVIIVLQWNSTVQLSLNNLFNEIASKQFIFEKCTCLILPTICQLKHIQFNSLQHKLIKSSMIKNDEIKEMIWLQIALKLGLTVLQVSNGNKFWTRFQHTQSMSSSISEKLHLTLYNNNQSIQKTNCNSELLKRNLLLYEKFGVGKLKILPISTGCVANHGLSYSVLFTWIPYEIELSNITEHHKNYAKVFFYSVTLDSKKGNDSVNEKQLVYHRIETEQKLNNESIAITKSLVQQLIRYVGVNCSINKKGITEHDVTYSQSKITRSKTFTSGLNPPKRTIYTNAVRSTTNPILRKSREQKYENDTVKSPEDNHKQKCGIKQVTFSGTVNYVSTEDFVEKVTMKSSVNVNQSVIPKALPSPIVKGISTKKPLSPQTTVVNTNTTNAATITTNIPESPVIVSNEKNNGELFLQSNEECSFEEKTETLLTKSTSCPNQLAQHTLNNHSRPTSLFEKDSDYQYYYYYNSDQEYERFPISATVLLAIPEGGENDYYADSPQCITVKELKELGLYASEEDDDDEDEDDEDESNRSEDRNENDTGINVCELDNTLSDDGTNSPSFINETVSDFNEVHIPKNISLTHHEEVMIS</sequence>
<proteinExistence type="predicted"/>
<organism evidence="2 3">
    <name type="scientific">Schistosoma haematobium</name>
    <name type="common">Blood fluke</name>
    <dbReference type="NCBI Taxonomy" id="6185"/>
    <lineage>
        <taxon>Eukaryota</taxon>
        <taxon>Metazoa</taxon>
        <taxon>Spiralia</taxon>
        <taxon>Lophotrochozoa</taxon>
        <taxon>Platyhelminthes</taxon>
        <taxon>Trematoda</taxon>
        <taxon>Digenea</taxon>
        <taxon>Strigeidida</taxon>
        <taxon>Schistosomatoidea</taxon>
        <taxon>Schistosomatidae</taxon>
        <taxon>Schistosoma</taxon>
    </lineage>
</organism>
<dbReference type="CTD" id="24591327"/>
<gene>
    <name evidence="2" type="ORF">MS3_00002102</name>
</gene>
<comment type="caution">
    <text evidence="2">The sequence shown here is derived from an EMBL/GenBank/DDBJ whole genome shotgun (WGS) entry which is preliminary data.</text>
</comment>
<dbReference type="Proteomes" id="UP000471633">
    <property type="component" value="Unassembled WGS sequence"/>
</dbReference>
<reference evidence="2" key="3">
    <citation type="submission" date="2021-06" db="EMBL/GenBank/DDBJ databases">
        <title>Chromosome-level genome assembly for S. haematobium.</title>
        <authorList>
            <person name="Stroehlein A.J."/>
        </authorList>
    </citation>
    <scope>NUCLEOTIDE SEQUENCE</scope>
</reference>
<evidence type="ECO:0000313" key="3">
    <source>
        <dbReference type="Proteomes" id="UP000471633"/>
    </source>
</evidence>
<accession>A0A922LZ11</accession>
<feature type="compositionally biased region" description="Polar residues" evidence="1">
    <location>
        <begin position="604"/>
        <end position="614"/>
    </location>
</feature>
<reference evidence="2" key="1">
    <citation type="journal article" date="2012" name="Nat. Genet.">
        <title>Whole-genome sequence of Schistosoma haematobium.</title>
        <authorList>
            <person name="Young N.D."/>
            <person name="Jex A.R."/>
            <person name="Li B."/>
            <person name="Liu S."/>
            <person name="Yang L."/>
            <person name="Xiong Z."/>
            <person name="Li Y."/>
            <person name="Cantacessi C."/>
            <person name="Hall R.S."/>
            <person name="Xu X."/>
            <person name="Chen F."/>
            <person name="Wu X."/>
            <person name="Zerlotini A."/>
            <person name="Oliveira G."/>
            <person name="Hofmann A."/>
            <person name="Zhang G."/>
            <person name="Fang X."/>
            <person name="Kang Y."/>
            <person name="Campbell B.E."/>
            <person name="Loukas A."/>
            <person name="Ranganathan S."/>
            <person name="Rollinson D."/>
            <person name="Rinaldi G."/>
            <person name="Brindley P.J."/>
            <person name="Yang H."/>
            <person name="Wang J."/>
            <person name="Wang J."/>
            <person name="Gasser R.B."/>
        </authorList>
    </citation>
    <scope>NUCLEOTIDE SEQUENCE</scope>
</reference>
<dbReference type="OrthoDB" id="6264970at2759"/>
<evidence type="ECO:0000256" key="1">
    <source>
        <dbReference type="SAM" id="MobiDB-lite"/>
    </source>
</evidence>
<dbReference type="KEGG" id="shx:MS3_00002102"/>